<evidence type="ECO:0000313" key="4">
    <source>
        <dbReference type="Proteomes" id="UP001206788"/>
    </source>
</evidence>
<feature type="transmembrane region" description="Helical" evidence="1">
    <location>
        <begin position="27"/>
        <end position="48"/>
    </location>
</feature>
<dbReference type="PANTHER" id="PTHR10953">
    <property type="entry name" value="UBIQUITIN-ACTIVATING ENZYME E1"/>
    <property type="match status" value="1"/>
</dbReference>
<name>A0ABT2G4F2_9BACT</name>
<organism evidence="3 4">
    <name type="scientific">Algoriphagus limi</name>
    <dbReference type="NCBI Taxonomy" id="2975273"/>
    <lineage>
        <taxon>Bacteria</taxon>
        <taxon>Pseudomonadati</taxon>
        <taxon>Bacteroidota</taxon>
        <taxon>Cytophagia</taxon>
        <taxon>Cytophagales</taxon>
        <taxon>Cyclobacteriaceae</taxon>
        <taxon>Algoriphagus</taxon>
    </lineage>
</organism>
<evidence type="ECO:0000313" key="3">
    <source>
        <dbReference type="EMBL" id="MCS5489972.1"/>
    </source>
</evidence>
<dbReference type="Gene3D" id="3.40.50.720">
    <property type="entry name" value="NAD(P)-binding Rossmann-like Domain"/>
    <property type="match status" value="1"/>
</dbReference>
<dbReference type="Gene3D" id="3.40.250.10">
    <property type="entry name" value="Rhodanese-like domain"/>
    <property type="match status" value="1"/>
</dbReference>
<dbReference type="EMBL" id="JANWGH010000001">
    <property type="protein sequence ID" value="MCS5489972.1"/>
    <property type="molecule type" value="Genomic_DNA"/>
</dbReference>
<dbReference type="InterPro" id="IPR035985">
    <property type="entry name" value="Ubiquitin-activating_enz"/>
</dbReference>
<keyword evidence="4" id="KW-1185">Reference proteome</keyword>
<dbReference type="PANTHER" id="PTHR10953:SF102">
    <property type="entry name" value="ADENYLYLTRANSFERASE AND SULFURTRANSFERASE MOCS3"/>
    <property type="match status" value="1"/>
</dbReference>
<dbReference type="InterPro" id="IPR001763">
    <property type="entry name" value="Rhodanese-like_dom"/>
</dbReference>
<dbReference type="Pfam" id="PF00899">
    <property type="entry name" value="ThiF"/>
    <property type="match status" value="1"/>
</dbReference>
<dbReference type="InterPro" id="IPR036873">
    <property type="entry name" value="Rhodanese-like_dom_sf"/>
</dbReference>
<keyword evidence="1" id="KW-0812">Transmembrane</keyword>
<keyword evidence="1" id="KW-1133">Transmembrane helix</keyword>
<gene>
    <name evidence="3" type="ORF">NY014_06000</name>
</gene>
<evidence type="ECO:0000256" key="1">
    <source>
        <dbReference type="SAM" id="Phobius"/>
    </source>
</evidence>
<proteinExistence type="predicted"/>
<dbReference type="Proteomes" id="UP001206788">
    <property type="component" value="Unassembled WGS sequence"/>
</dbReference>
<dbReference type="RefSeq" id="WP_259413651.1">
    <property type="nucleotide sequence ID" value="NZ_JANWGH010000001.1"/>
</dbReference>
<sequence>MSDRFERQRLVPEFGVEGQEKLRNSSVLVVGAGGLGSPILLYLAAMGVGKIGIVDGDQVAISNLNRQVLYGVNDVGKNKAEVTANFLRSQYPDCSISETVTFITSENVVDLIQHYDLVIDGSDNFPTRYLINDACVLLNKPLVFGAIFQHEGQVSVFNLGEDSCNYRDIFPNPPQADEVPNCSETGVIGVLPGIIGNLMAMEAVKVLTGFGSPLKNRVLFYQAKTASFYEVQIRPNLKVKQMIPKSLEELSRTDYELVCGGLPEVSWNDIPSQISSEAVLVDLREPEELPKLDQWNPVLIPFSKLEENCDLINEKNLIYFFCQSGVRSLKAVRLWQKDFPQKSVFSIRGGIQAITKIDEHGKTTNS</sequence>
<protein>
    <submittedName>
        <fullName evidence="3">HesA/MoeB/ThiF family protein</fullName>
    </submittedName>
</protein>
<keyword evidence="1" id="KW-0472">Membrane</keyword>
<accession>A0ABT2G4F2</accession>
<dbReference type="PROSITE" id="PS50206">
    <property type="entry name" value="RHODANESE_3"/>
    <property type="match status" value="1"/>
</dbReference>
<dbReference type="InterPro" id="IPR000594">
    <property type="entry name" value="ThiF_NAD_FAD-bd"/>
</dbReference>
<reference evidence="3 4" key="1">
    <citation type="submission" date="2022-08" db="EMBL/GenBank/DDBJ databases">
        <title>Algoriphagus sp. CAU 1643 isolated from mud.</title>
        <authorList>
            <person name="Kim W."/>
        </authorList>
    </citation>
    <scope>NUCLEOTIDE SEQUENCE [LARGE SCALE GENOMIC DNA]</scope>
    <source>
        <strain evidence="3 4">CAU 1643</strain>
    </source>
</reference>
<dbReference type="SUPFAM" id="SSF69572">
    <property type="entry name" value="Activating enzymes of the ubiquitin-like proteins"/>
    <property type="match status" value="1"/>
</dbReference>
<feature type="domain" description="Rhodanese" evidence="2">
    <location>
        <begin position="298"/>
        <end position="363"/>
    </location>
</feature>
<dbReference type="InterPro" id="IPR045886">
    <property type="entry name" value="ThiF/MoeB/HesA"/>
</dbReference>
<dbReference type="CDD" id="cd00757">
    <property type="entry name" value="ThiF_MoeB_HesA_family"/>
    <property type="match status" value="1"/>
</dbReference>
<comment type="caution">
    <text evidence="3">The sequence shown here is derived from an EMBL/GenBank/DDBJ whole genome shotgun (WGS) entry which is preliminary data.</text>
</comment>
<dbReference type="CDD" id="cd00158">
    <property type="entry name" value="RHOD"/>
    <property type="match status" value="1"/>
</dbReference>
<evidence type="ECO:0000259" key="2">
    <source>
        <dbReference type="PROSITE" id="PS50206"/>
    </source>
</evidence>